<feature type="compositionally biased region" description="Gly residues" evidence="1">
    <location>
        <begin position="1"/>
        <end position="11"/>
    </location>
</feature>
<feature type="region of interest" description="Disordered" evidence="1">
    <location>
        <begin position="1"/>
        <end position="38"/>
    </location>
</feature>
<dbReference type="EMBL" id="CAUYUJ010016327">
    <property type="protein sequence ID" value="CAK0864075.1"/>
    <property type="molecule type" value="Genomic_DNA"/>
</dbReference>
<evidence type="ECO:0000313" key="3">
    <source>
        <dbReference type="Proteomes" id="UP001189429"/>
    </source>
</evidence>
<reference evidence="2" key="1">
    <citation type="submission" date="2023-10" db="EMBL/GenBank/DDBJ databases">
        <authorList>
            <person name="Chen Y."/>
            <person name="Shah S."/>
            <person name="Dougan E. K."/>
            <person name="Thang M."/>
            <person name="Chan C."/>
        </authorList>
    </citation>
    <scope>NUCLEOTIDE SEQUENCE [LARGE SCALE GENOMIC DNA]</scope>
</reference>
<sequence>RALRGGAGPGRGRAADHPQPAADHALGRRPARAEQPEQLCRPGRWAGVGQEWRARRAWRGGPSPGRRHQAFLPVLPLLRLRRDGGRGGARVLGVLQPAGVLGLPQQQPPAGVLGLPQHQPPAGVLGLPQHLPEPARGVPRLCAARGAGASSSGGVSWTAPSAAVRTV</sequence>
<comment type="caution">
    <text evidence="2">The sequence shown here is derived from an EMBL/GenBank/DDBJ whole genome shotgun (WGS) entry which is preliminary data.</text>
</comment>
<evidence type="ECO:0000256" key="1">
    <source>
        <dbReference type="SAM" id="MobiDB-lite"/>
    </source>
</evidence>
<dbReference type="Proteomes" id="UP001189429">
    <property type="component" value="Unassembled WGS sequence"/>
</dbReference>
<protein>
    <submittedName>
        <fullName evidence="2">Uncharacterized protein</fullName>
    </submittedName>
</protein>
<gene>
    <name evidence="2" type="ORF">PCOR1329_LOCUS52038</name>
</gene>
<evidence type="ECO:0000313" key="2">
    <source>
        <dbReference type="EMBL" id="CAK0864075.1"/>
    </source>
</evidence>
<feature type="non-terminal residue" evidence="2">
    <location>
        <position position="1"/>
    </location>
</feature>
<name>A0ABN9UVD3_9DINO</name>
<accession>A0ABN9UVD3</accession>
<organism evidence="2 3">
    <name type="scientific">Prorocentrum cordatum</name>
    <dbReference type="NCBI Taxonomy" id="2364126"/>
    <lineage>
        <taxon>Eukaryota</taxon>
        <taxon>Sar</taxon>
        <taxon>Alveolata</taxon>
        <taxon>Dinophyceae</taxon>
        <taxon>Prorocentrales</taxon>
        <taxon>Prorocentraceae</taxon>
        <taxon>Prorocentrum</taxon>
    </lineage>
</organism>
<proteinExistence type="predicted"/>
<feature type="non-terminal residue" evidence="2">
    <location>
        <position position="167"/>
    </location>
</feature>
<keyword evidence="3" id="KW-1185">Reference proteome</keyword>